<dbReference type="Pfam" id="PF07960">
    <property type="entry name" value="CBP4"/>
    <property type="match status" value="1"/>
</dbReference>
<evidence type="ECO:0000256" key="4">
    <source>
        <dbReference type="ARBA" id="ARBA00022792"/>
    </source>
</evidence>
<organism evidence="12 13">
    <name type="scientific">Pseudocercospora eumusae</name>
    <dbReference type="NCBI Taxonomy" id="321146"/>
    <lineage>
        <taxon>Eukaryota</taxon>
        <taxon>Fungi</taxon>
        <taxon>Dikarya</taxon>
        <taxon>Ascomycota</taxon>
        <taxon>Pezizomycotina</taxon>
        <taxon>Dothideomycetes</taxon>
        <taxon>Dothideomycetidae</taxon>
        <taxon>Mycosphaerellales</taxon>
        <taxon>Mycosphaerellaceae</taxon>
        <taxon>Pseudocercospora</taxon>
    </lineage>
</organism>
<comment type="caution">
    <text evidence="12">The sequence shown here is derived from an EMBL/GenBank/DDBJ whole genome shotgun (WGS) entry which is preliminary data.</text>
</comment>
<evidence type="ECO:0000256" key="9">
    <source>
        <dbReference type="ARBA" id="ARBA00025413"/>
    </source>
</evidence>
<protein>
    <recommendedName>
        <fullName evidence="10 11">Cytochrome b mRNA-processing protein 4</fullName>
    </recommendedName>
</protein>
<evidence type="ECO:0000256" key="10">
    <source>
        <dbReference type="ARBA" id="ARBA00031521"/>
    </source>
</evidence>
<evidence type="ECO:0000256" key="6">
    <source>
        <dbReference type="ARBA" id="ARBA00023128"/>
    </source>
</evidence>
<evidence type="ECO:0000313" key="12">
    <source>
        <dbReference type="EMBL" id="KXT04326.1"/>
    </source>
</evidence>
<dbReference type="Proteomes" id="UP000070133">
    <property type="component" value="Unassembled WGS sequence"/>
</dbReference>
<dbReference type="OrthoDB" id="5576752at2759"/>
<comment type="function">
    <text evidence="9 11">Essential for the assembly of ubiquinol-cytochrome c reductase. It has a direct effect on the correct occurrence of the Rieske protein, core 4, core 5 and apocytochrome b.</text>
</comment>
<keyword evidence="13" id="KW-1185">Reference proteome</keyword>
<evidence type="ECO:0000256" key="8">
    <source>
        <dbReference type="ARBA" id="ARBA00023186"/>
    </source>
</evidence>
<dbReference type="PANTHER" id="PTHR28202:SF1">
    <property type="entry name" value="ASSEMBLY FACTOR CBP4"/>
    <property type="match status" value="1"/>
</dbReference>
<proteinExistence type="inferred from homology"/>
<dbReference type="PANTHER" id="PTHR28202">
    <property type="entry name" value="ASSEMBLY FACTOR CBP4"/>
    <property type="match status" value="1"/>
</dbReference>
<evidence type="ECO:0000256" key="2">
    <source>
        <dbReference type="ARBA" id="ARBA00006780"/>
    </source>
</evidence>
<dbReference type="EMBL" id="LFZN01000022">
    <property type="protein sequence ID" value="KXT04326.1"/>
    <property type="molecule type" value="Genomic_DNA"/>
</dbReference>
<keyword evidence="6 11" id="KW-0496">Mitochondrion</keyword>
<comment type="subcellular location">
    <subcellularLocation>
        <location evidence="1 11">Mitochondrion inner membrane</location>
        <topology evidence="1 11">Single-pass membrane protein</topology>
    </subcellularLocation>
</comment>
<keyword evidence="4 11" id="KW-0999">Mitochondrion inner membrane</keyword>
<evidence type="ECO:0000256" key="7">
    <source>
        <dbReference type="ARBA" id="ARBA00023136"/>
    </source>
</evidence>
<gene>
    <name evidence="12" type="ORF">AC578_7977</name>
</gene>
<name>A0A139HPG1_9PEZI</name>
<evidence type="ECO:0000256" key="5">
    <source>
        <dbReference type="ARBA" id="ARBA00022989"/>
    </source>
</evidence>
<keyword evidence="8 11" id="KW-0143">Chaperone</keyword>
<keyword evidence="7 11" id="KW-0472">Membrane</keyword>
<dbReference type="AlphaFoldDB" id="A0A139HPG1"/>
<feature type="transmembrane region" description="Helical" evidence="11">
    <location>
        <begin position="6"/>
        <end position="27"/>
    </location>
</feature>
<evidence type="ECO:0000256" key="11">
    <source>
        <dbReference type="RuleBase" id="RU368005"/>
    </source>
</evidence>
<reference evidence="12 13" key="1">
    <citation type="submission" date="2015-07" db="EMBL/GenBank/DDBJ databases">
        <title>Comparative genomics of the Sigatoka disease complex on banana suggests a link between parallel evolutionary changes in Pseudocercospora fijiensis and Pseudocercospora eumusae and increased virulence on the banana host.</title>
        <authorList>
            <person name="Chang T.-C."/>
            <person name="Salvucci A."/>
            <person name="Crous P.W."/>
            <person name="Stergiopoulos I."/>
        </authorList>
    </citation>
    <scope>NUCLEOTIDE SEQUENCE [LARGE SCALE GENOMIC DNA]</scope>
    <source>
        <strain evidence="12 13">CBS 114824</strain>
    </source>
</reference>
<keyword evidence="5 11" id="KW-1133">Transmembrane helix</keyword>
<evidence type="ECO:0000256" key="1">
    <source>
        <dbReference type="ARBA" id="ARBA00004434"/>
    </source>
</evidence>
<accession>A0A139HPG1</accession>
<dbReference type="GO" id="GO:0005743">
    <property type="term" value="C:mitochondrial inner membrane"/>
    <property type="evidence" value="ECO:0007669"/>
    <property type="project" value="UniProtKB-SubCell"/>
</dbReference>
<evidence type="ECO:0000313" key="13">
    <source>
        <dbReference type="Proteomes" id="UP000070133"/>
    </source>
</evidence>
<comment type="similarity">
    <text evidence="2 11">Belongs to the CBP4 family.</text>
</comment>
<sequence>MRSITWVKMALAGGVMCFGGPALIYYVSPSEEELFLKYNPELQRRSLERRKEKQEDFDAFVRNLKRFSKSDKPIWIVQEEEAARIRREGVQAEVDRRRVAAQEAEERKMEIRNSLK</sequence>
<keyword evidence="3 11" id="KW-0812">Transmembrane</keyword>
<dbReference type="GO" id="GO:0034551">
    <property type="term" value="P:mitochondrial respiratory chain complex III assembly"/>
    <property type="evidence" value="ECO:0007669"/>
    <property type="project" value="TreeGrafter"/>
</dbReference>
<evidence type="ECO:0000256" key="3">
    <source>
        <dbReference type="ARBA" id="ARBA00022692"/>
    </source>
</evidence>
<dbReference type="InterPro" id="IPR012420">
    <property type="entry name" value="Cbp4"/>
</dbReference>